<dbReference type="SUPFAM" id="SSF52540">
    <property type="entry name" value="P-loop containing nucleoside triphosphate hydrolases"/>
    <property type="match status" value="2"/>
</dbReference>
<name>A0A425CWM1_APHAT</name>
<dbReference type="InterPro" id="IPR036961">
    <property type="entry name" value="Kinesin_motor_dom_sf"/>
</dbReference>
<evidence type="ECO:0000256" key="7">
    <source>
        <dbReference type="PROSITE-ProRule" id="PRU00782"/>
    </source>
</evidence>
<dbReference type="Gene3D" id="3.40.850.10">
    <property type="entry name" value="Kinesin motor domain"/>
    <property type="match status" value="1"/>
</dbReference>
<dbReference type="EMBL" id="MZMZ02003551">
    <property type="protein sequence ID" value="RQM21414.1"/>
    <property type="molecule type" value="Genomic_DNA"/>
</dbReference>
<organism evidence="10 11">
    <name type="scientific">Aphanomyces astaci</name>
    <name type="common">Crayfish plague agent</name>
    <dbReference type="NCBI Taxonomy" id="112090"/>
    <lineage>
        <taxon>Eukaryota</taxon>
        <taxon>Sar</taxon>
        <taxon>Stramenopiles</taxon>
        <taxon>Oomycota</taxon>
        <taxon>Saprolegniomycetes</taxon>
        <taxon>Saprolegniales</taxon>
        <taxon>Verrucalvaceae</taxon>
        <taxon>Aphanomyces</taxon>
    </lineage>
</organism>
<dbReference type="Pfam" id="PF00063">
    <property type="entry name" value="Myosin_head"/>
    <property type="match status" value="1"/>
</dbReference>
<dbReference type="GO" id="GO:0016020">
    <property type="term" value="C:membrane"/>
    <property type="evidence" value="ECO:0007669"/>
    <property type="project" value="TreeGrafter"/>
</dbReference>
<dbReference type="Gene3D" id="1.20.58.530">
    <property type="match status" value="1"/>
</dbReference>
<feature type="domain" description="Myosin N-terminal SH3-like" evidence="9">
    <location>
        <begin position="11"/>
        <end position="61"/>
    </location>
</feature>
<evidence type="ECO:0000313" key="11">
    <source>
        <dbReference type="Proteomes" id="UP000284702"/>
    </source>
</evidence>
<feature type="domain" description="Myosin motor" evidence="8">
    <location>
        <begin position="65"/>
        <end position="632"/>
    </location>
</feature>
<evidence type="ECO:0000313" key="10">
    <source>
        <dbReference type="EMBL" id="RQM21414.1"/>
    </source>
</evidence>
<dbReference type="GO" id="GO:0016459">
    <property type="term" value="C:myosin complex"/>
    <property type="evidence" value="ECO:0007669"/>
    <property type="project" value="UniProtKB-KW"/>
</dbReference>
<keyword evidence="2" id="KW-0067">ATP-binding</keyword>
<dbReference type="SMART" id="SM00015">
    <property type="entry name" value="IQ"/>
    <property type="match status" value="9"/>
</dbReference>
<evidence type="ECO:0000256" key="2">
    <source>
        <dbReference type="ARBA" id="ARBA00022840"/>
    </source>
</evidence>
<dbReference type="GO" id="GO:0007015">
    <property type="term" value="P:actin filament organization"/>
    <property type="evidence" value="ECO:0007669"/>
    <property type="project" value="TreeGrafter"/>
</dbReference>
<dbReference type="VEuPathDB" id="FungiDB:H257_09737"/>
<evidence type="ECO:0000256" key="6">
    <source>
        <dbReference type="ARBA" id="ARBA00023203"/>
    </source>
</evidence>
<dbReference type="PROSITE" id="PS51844">
    <property type="entry name" value="SH3_LIKE"/>
    <property type="match status" value="1"/>
</dbReference>
<dbReference type="GO" id="GO:0000146">
    <property type="term" value="F:microfilament motor activity"/>
    <property type="evidence" value="ECO:0007669"/>
    <property type="project" value="TreeGrafter"/>
</dbReference>
<dbReference type="GO" id="GO:0005737">
    <property type="term" value="C:cytoplasm"/>
    <property type="evidence" value="ECO:0007669"/>
    <property type="project" value="TreeGrafter"/>
</dbReference>
<dbReference type="SMART" id="SM00242">
    <property type="entry name" value="MYSc"/>
    <property type="match status" value="1"/>
</dbReference>
<keyword evidence="11" id="KW-1185">Reference proteome</keyword>
<dbReference type="InterPro" id="IPR027417">
    <property type="entry name" value="P-loop_NTPase"/>
</dbReference>
<reference evidence="10" key="1">
    <citation type="submission" date="2018-07" db="EMBL/GenBank/DDBJ databases">
        <title>Annotation of Aphanomyces astaci genome assembly.</title>
        <authorList>
            <person name="Studholme D.J."/>
        </authorList>
    </citation>
    <scope>NUCLEOTIDE SEQUENCE [LARGE SCALE GENOMIC DNA]</scope>
    <source>
        <strain evidence="10">Pc</strain>
    </source>
</reference>
<dbReference type="Proteomes" id="UP000284702">
    <property type="component" value="Unassembled WGS sequence"/>
</dbReference>
<dbReference type="PROSITE" id="PS50096">
    <property type="entry name" value="IQ"/>
    <property type="match status" value="6"/>
</dbReference>
<keyword evidence="1" id="KW-0547">Nucleotide-binding</keyword>
<keyword evidence="5" id="KW-0505">Motor protein</keyword>
<dbReference type="InterPro" id="IPR004009">
    <property type="entry name" value="SH3_Myosin"/>
</dbReference>
<dbReference type="InterPro" id="IPR000048">
    <property type="entry name" value="IQ_motif_EF-hand-BS"/>
</dbReference>
<evidence type="ECO:0000256" key="1">
    <source>
        <dbReference type="ARBA" id="ARBA00022741"/>
    </source>
</evidence>
<gene>
    <name evidence="10" type="ORF">B5M09_005286</name>
</gene>
<dbReference type="GO" id="GO:0051015">
    <property type="term" value="F:actin filament binding"/>
    <property type="evidence" value="ECO:0007669"/>
    <property type="project" value="TreeGrafter"/>
</dbReference>
<keyword evidence="4 7" id="KW-0518">Myosin</keyword>
<evidence type="ECO:0000259" key="9">
    <source>
        <dbReference type="PROSITE" id="PS51844"/>
    </source>
</evidence>
<evidence type="ECO:0000256" key="3">
    <source>
        <dbReference type="ARBA" id="ARBA00023054"/>
    </source>
</evidence>
<evidence type="ECO:0000259" key="8">
    <source>
        <dbReference type="PROSITE" id="PS51456"/>
    </source>
</evidence>
<accession>A0A425CWM1</accession>
<dbReference type="Gene3D" id="1.20.5.190">
    <property type="match status" value="2"/>
</dbReference>
<dbReference type="PANTHER" id="PTHR13140">
    <property type="entry name" value="MYOSIN"/>
    <property type="match status" value="1"/>
</dbReference>
<dbReference type="GO" id="GO:0005524">
    <property type="term" value="F:ATP binding"/>
    <property type="evidence" value="ECO:0007669"/>
    <property type="project" value="UniProtKB-KW"/>
</dbReference>
<evidence type="ECO:0000256" key="5">
    <source>
        <dbReference type="ARBA" id="ARBA00023175"/>
    </source>
</evidence>
<dbReference type="Pfam" id="PF02736">
    <property type="entry name" value="Myosin_N"/>
    <property type="match status" value="1"/>
</dbReference>
<dbReference type="PANTHER" id="PTHR13140:SF845">
    <property type="entry name" value="MYOSIN-LIKE PROTEIN"/>
    <property type="match status" value="1"/>
</dbReference>
<protein>
    <recommendedName>
        <fullName evidence="12">Myosin motor domain-containing protein</fullName>
    </recommendedName>
</protein>
<comment type="caution">
    <text evidence="7">Lacks conserved residue(s) required for the propagation of feature annotation.</text>
</comment>
<sequence length="853" mass="97319">MATSTATKARREGEKVWCPDPRNVWQLGSIVEDDGDSLFVLTPDDNEEHKFNVSQTHPFDPSHSMLLPNVSDMDNLHEAPLLDLLRRRYMEDLIYTFTGDILISINPYKNIPLLYNFPDIGSLSKQENPTPHVYVTADGAYRALQSTGKCQSILVSGESGAGKTEAAKYIMRCFKELVDAMDVMGISADLKHNIFTLVASVLHLGNLNFVENAKNEATCPDKSQVAVLASLLEVTPRELEFALCMRTVSAGARGSVAEICLSGVDAGKSRNGLAKAIYSALFDWLVDRINVATAQMTGAVPMNDVGASRFIGILDIFGFEILAVNSFEQLCINYTNEMLQQQFNQHVFVYEQDVYVEEGIDWSKLSFQDNIPCLELIEKRPLGILILLDEQALMGRRASDDNFIQKLHQTHEKHANYIRPRFGNEDFIIKHYAGQVTYKVAGFLDKNNDSLHNDLLNLTNSSTMAFLRGLFASSTPPGDQKLKRASMTKMTGTMTVGRKFREQMTELMQQLNTTTPACVKPNNVRFPQGWNAELILNQLIYLGVMETVRIRRSGFPVRRTFNEFYLKYKLLYNVYAAKTKARPTTVGDKDKCEVVFMRDSQLRLLDAAIRKVRVEAAITAQAYVRRFLQRKQYLRVRAAIIQVQANVRMFVARTKFLRLRHRITSFNACVRRWLARRRYLRMKRAAICIQAGERGRKARMLAKYLRAAPKAQTVIAKHFRGYLARKYVAKLKQSGFIVKASVQAYVTRQRFLRLRHAAIAISKSAKRFLAVQRSVLSRQATIASQAMIRRSLARRKFLREKKMATRLCAFGRMIIARRAYLKTKRQIVLVQSLVRRYLQRKQYVLLHYAFDSK</sequence>
<evidence type="ECO:0000256" key="4">
    <source>
        <dbReference type="ARBA" id="ARBA00023123"/>
    </source>
</evidence>
<comment type="caution">
    <text evidence="10">The sequence shown here is derived from an EMBL/GenBank/DDBJ whole genome shotgun (WGS) entry which is preliminary data.</text>
</comment>
<proteinExistence type="inferred from homology"/>
<dbReference type="Pfam" id="PF00612">
    <property type="entry name" value="IQ"/>
    <property type="match status" value="4"/>
</dbReference>
<keyword evidence="3" id="KW-0175">Coiled coil</keyword>
<evidence type="ECO:0008006" key="12">
    <source>
        <dbReference type="Google" id="ProtNLM"/>
    </source>
</evidence>
<dbReference type="AlphaFoldDB" id="A0A425CWM1"/>
<keyword evidence="6 7" id="KW-0009">Actin-binding</keyword>
<comment type="similarity">
    <text evidence="7">Belongs to the TRAFAC class myosin-kinesin ATPase superfamily. Myosin family.</text>
</comment>
<dbReference type="PRINTS" id="PR00193">
    <property type="entry name" value="MYOSINHEAVY"/>
</dbReference>
<dbReference type="PROSITE" id="PS51456">
    <property type="entry name" value="MYOSIN_MOTOR"/>
    <property type="match status" value="1"/>
</dbReference>
<dbReference type="InterPro" id="IPR001609">
    <property type="entry name" value="Myosin_head_motor_dom-like"/>
</dbReference>